<dbReference type="AlphaFoldDB" id="A0A1G9LQW6"/>
<accession>A0A1G9LQW6</accession>
<proteinExistence type="predicted"/>
<keyword evidence="2" id="KW-1185">Reference proteome</keyword>
<gene>
    <name evidence="1" type="ORF">SAMN05421823_107125</name>
</gene>
<dbReference type="RefSeq" id="WP_089684433.1">
    <property type="nucleotide sequence ID" value="NZ_FNFO01000007.1"/>
</dbReference>
<dbReference type="EMBL" id="FNFO01000007">
    <property type="protein sequence ID" value="SDL63885.1"/>
    <property type="molecule type" value="Genomic_DNA"/>
</dbReference>
<sequence length="179" mass="20471">MLEEKYIINGLKLPEKLVVMLRNGHWRAPDDKTGIQQVLDLPEHLKGRFDEYESYAADFEVYDFELMEREVNGMKKWPKAEWFDESGCMFLGKADSTVKPGDIDVEKSIPIADLGRGSDSPFVLDYRGSAESPTVMILRWGGDAEQDNRWMKIAESFDEFVEAIGIITSEGNTWNCYDS</sequence>
<dbReference type="Proteomes" id="UP000198510">
    <property type="component" value="Unassembled WGS sequence"/>
</dbReference>
<dbReference type="OrthoDB" id="283601at2"/>
<evidence type="ECO:0000313" key="2">
    <source>
        <dbReference type="Proteomes" id="UP000198510"/>
    </source>
</evidence>
<reference evidence="1 2" key="1">
    <citation type="submission" date="2016-10" db="EMBL/GenBank/DDBJ databases">
        <authorList>
            <person name="de Groot N.N."/>
        </authorList>
    </citation>
    <scope>NUCLEOTIDE SEQUENCE [LARGE SCALE GENOMIC DNA]</scope>
    <source>
        <strain evidence="1 2">DSM 25186</strain>
    </source>
</reference>
<organism evidence="1 2">
    <name type="scientific">Catalinimonas alkaloidigena</name>
    <dbReference type="NCBI Taxonomy" id="1075417"/>
    <lineage>
        <taxon>Bacteria</taxon>
        <taxon>Pseudomonadati</taxon>
        <taxon>Bacteroidota</taxon>
        <taxon>Cytophagia</taxon>
        <taxon>Cytophagales</taxon>
        <taxon>Catalimonadaceae</taxon>
        <taxon>Catalinimonas</taxon>
    </lineage>
</organism>
<protein>
    <submittedName>
        <fullName evidence="1">SMI1-KNR4 cell-wall</fullName>
    </submittedName>
</protein>
<evidence type="ECO:0000313" key="1">
    <source>
        <dbReference type="EMBL" id="SDL63885.1"/>
    </source>
</evidence>
<name>A0A1G9LQW6_9BACT</name>
<dbReference type="Gene3D" id="3.40.1580.10">
    <property type="entry name" value="SMI1/KNR4-like"/>
    <property type="match status" value="1"/>
</dbReference>
<dbReference type="InterPro" id="IPR037883">
    <property type="entry name" value="Knr4/Smi1-like_sf"/>
</dbReference>